<organism evidence="4">
    <name type="scientific">Rhodosorus marinus</name>
    <dbReference type="NCBI Taxonomy" id="101924"/>
    <lineage>
        <taxon>Eukaryota</taxon>
        <taxon>Rhodophyta</taxon>
        <taxon>Stylonematophyceae</taxon>
        <taxon>Stylonematales</taxon>
        <taxon>Stylonemataceae</taxon>
        <taxon>Rhodosorus</taxon>
    </lineage>
</organism>
<dbReference type="Pfam" id="PF01255">
    <property type="entry name" value="Prenyltransf"/>
    <property type="match status" value="1"/>
</dbReference>
<dbReference type="AlphaFoldDB" id="A0A7S3ABR4"/>
<dbReference type="PROSITE" id="PS01066">
    <property type="entry name" value="UPP_SYNTHASE"/>
    <property type="match status" value="1"/>
</dbReference>
<evidence type="ECO:0000256" key="2">
    <source>
        <dbReference type="ARBA" id="ARBA00022679"/>
    </source>
</evidence>
<dbReference type="EC" id="2.5.1.-" evidence="3"/>
<dbReference type="GO" id="GO:0045547">
    <property type="term" value="F:ditrans,polycis-polyprenyl diphosphate synthase [(2E,6E)-farnesyl diphosphate specific] activity"/>
    <property type="evidence" value="ECO:0007669"/>
    <property type="project" value="TreeGrafter"/>
</dbReference>
<dbReference type="InterPro" id="IPR018520">
    <property type="entry name" value="UPP_synth-like_CS"/>
</dbReference>
<gene>
    <name evidence="4" type="ORF">RMAR00112_LOCUS34909</name>
</gene>
<dbReference type="PANTHER" id="PTHR10291:SF43">
    <property type="entry name" value="DEHYDRODOLICHYL DIPHOSPHATE SYNTHASE COMPLEX SUBUNIT DHDDS"/>
    <property type="match status" value="1"/>
</dbReference>
<dbReference type="Gene3D" id="3.40.1180.10">
    <property type="entry name" value="Decaprenyl diphosphate synthase-like"/>
    <property type="match status" value="1"/>
</dbReference>
<dbReference type="CDD" id="cd00475">
    <property type="entry name" value="Cis_IPPS"/>
    <property type="match status" value="1"/>
</dbReference>
<dbReference type="PANTHER" id="PTHR10291">
    <property type="entry name" value="DEHYDRODOLICHYL DIPHOSPHATE SYNTHASE FAMILY MEMBER"/>
    <property type="match status" value="1"/>
</dbReference>
<evidence type="ECO:0000256" key="3">
    <source>
        <dbReference type="RuleBase" id="RU363018"/>
    </source>
</evidence>
<dbReference type="SUPFAM" id="SSF64005">
    <property type="entry name" value="Undecaprenyl diphosphate synthase"/>
    <property type="match status" value="1"/>
</dbReference>
<comment type="similarity">
    <text evidence="1 3">Belongs to the UPP synthase family.</text>
</comment>
<dbReference type="InterPro" id="IPR001441">
    <property type="entry name" value="UPP_synth-like"/>
</dbReference>
<protein>
    <recommendedName>
        <fullName evidence="3">Alkyl transferase</fullName>
        <ecNumber evidence="3">2.5.1.-</ecNumber>
    </recommendedName>
</protein>
<evidence type="ECO:0000313" key="4">
    <source>
        <dbReference type="EMBL" id="CAE0066837.1"/>
    </source>
</evidence>
<accession>A0A7S3ABR4</accession>
<name>A0A7S3ABR4_9RHOD</name>
<dbReference type="EMBL" id="HBHW01044899">
    <property type="protein sequence ID" value="CAE0066837.1"/>
    <property type="molecule type" value="Transcribed_RNA"/>
</dbReference>
<proteinExistence type="inferred from homology"/>
<keyword evidence="2 3" id="KW-0808">Transferase</keyword>
<sequence length="123" mass="14193">MTSRVNNPHEYVLQLTMAIDYGGRAEIADTARRLAVDVRDGKLAAEAVDEQTFDEYLRSESVSDPDLIIRTGGQKRVSNFLLWQSAYSEIYFSDTLWPDFDEEQVAEAFRWYGTRKRTYGLVK</sequence>
<evidence type="ECO:0000256" key="1">
    <source>
        <dbReference type="ARBA" id="ARBA00005432"/>
    </source>
</evidence>
<dbReference type="InterPro" id="IPR036424">
    <property type="entry name" value="UPP_synth-like_sf"/>
</dbReference>
<dbReference type="GO" id="GO:0016094">
    <property type="term" value="P:polyprenol biosynthetic process"/>
    <property type="evidence" value="ECO:0007669"/>
    <property type="project" value="TreeGrafter"/>
</dbReference>
<dbReference type="NCBIfam" id="TIGR00055">
    <property type="entry name" value="uppS"/>
    <property type="match status" value="1"/>
</dbReference>
<reference evidence="4" key="1">
    <citation type="submission" date="2021-01" db="EMBL/GenBank/DDBJ databases">
        <authorList>
            <person name="Corre E."/>
            <person name="Pelletier E."/>
            <person name="Niang G."/>
            <person name="Scheremetjew M."/>
            <person name="Finn R."/>
            <person name="Kale V."/>
            <person name="Holt S."/>
            <person name="Cochrane G."/>
            <person name="Meng A."/>
            <person name="Brown T."/>
            <person name="Cohen L."/>
        </authorList>
    </citation>
    <scope>NUCLEOTIDE SEQUENCE</scope>
    <source>
        <strain evidence="4">CCMP 769</strain>
    </source>
</reference>